<dbReference type="KEGG" id="paqt:E8L99_09520"/>
<dbReference type="PRINTS" id="PR00411">
    <property type="entry name" value="PNDRDTASEI"/>
</dbReference>
<dbReference type="GO" id="GO:0050660">
    <property type="term" value="F:flavin adenine dinucleotide binding"/>
    <property type="evidence" value="ECO:0007669"/>
    <property type="project" value="TreeGrafter"/>
</dbReference>
<protein>
    <submittedName>
        <fullName evidence="2">FAD-dependent oxidoreductase</fullName>
    </submittedName>
</protein>
<keyword evidence="1" id="KW-0560">Oxidoreductase</keyword>
<dbReference type="SUPFAM" id="SSF51905">
    <property type="entry name" value="FAD/NAD(P)-binding domain"/>
    <property type="match status" value="1"/>
</dbReference>
<dbReference type="PANTHER" id="PTHR43539">
    <property type="entry name" value="FLAVIN-BINDING MONOOXYGENASE-LIKE PROTEIN (AFU_ORTHOLOGUE AFUA_4G09220)"/>
    <property type="match status" value="1"/>
</dbReference>
<name>A0A4D7QJU3_9HYPH</name>
<dbReference type="InterPro" id="IPR036188">
    <property type="entry name" value="FAD/NAD-bd_sf"/>
</dbReference>
<reference evidence="2 3" key="1">
    <citation type="submission" date="2019-04" db="EMBL/GenBank/DDBJ databases">
        <title>Phreatobacter aquaticus sp. nov.</title>
        <authorList>
            <person name="Choi A."/>
            <person name="Baek K."/>
        </authorList>
    </citation>
    <scope>NUCLEOTIDE SEQUENCE [LARGE SCALE GENOMIC DNA]</scope>
    <source>
        <strain evidence="2 3">NMCR1094</strain>
    </source>
</reference>
<evidence type="ECO:0000256" key="1">
    <source>
        <dbReference type="ARBA" id="ARBA00023002"/>
    </source>
</evidence>
<dbReference type="AlphaFoldDB" id="A0A4D7QJU3"/>
<evidence type="ECO:0000313" key="2">
    <source>
        <dbReference type="EMBL" id="QCK85979.1"/>
    </source>
</evidence>
<dbReference type="OrthoDB" id="7279140at2"/>
<keyword evidence="3" id="KW-1185">Reference proteome</keyword>
<evidence type="ECO:0000313" key="3">
    <source>
        <dbReference type="Proteomes" id="UP000298588"/>
    </source>
</evidence>
<dbReference type="PRINTS" id="PR00368">
    <property type="entry name" value="FADPNR"/>
</dbReference>
<sequence>MIKGVDHMSILPVIVIGSGPVGLAAAAELAERGLPFIVLEKGPRPAFAVESWGHVRLFSPWSFNVAPAAERLLATTGWRRPPGAVHPTGRDLLDLYLKPLAAHAALAPALVFDAEVTAVARAGTDRVRNEGRQAKPFLVRYRKDGSEQEVRASAVIDTSGTWSSPNRSVSGSLGAVGETAPDVARHISYAMPDVLGAGRRRFAGRKVGVLGSGHSAIGTLLDLAKLADAEPGTSVVWLLRSEAIDPAFREGARDQLAARGALSVDAARVVDSGKVEVQTGIRLAAIEPRTGGLRLVTEAGSTIDLDELVVATGFRPDHALAGELRLDLDPALECPTGLAPLIDPNLHSCGTVRPHGEALLAHPDRGYYIAGMKSYGRAPTFLMATGHEQVRSIVAHLAGDTVAAARVELVLPETGVCSSSLPAAAAQPSASSCCGAKPKLLETLG</sequence>
<gene>
    <name evidence="2" type="ORF">E8L99_09520</name>
</gene>
<dbReference type="PANTHER" id="PTHR43539:SF78">
    <property type="entry name" value="FLAVIN-CONTAINING MONOOXYGENASE"/>
    <property type="match status" value="1"/>
</dbReference>
<dbReference type="InterPro" id="IPR050982">
    <property type="entry name" value="Auxin_biosynth/cation_transpt"/>
</dbReference>
<dbReference type="Pfam" id="PF13738">
    <property type="entry name" value="Pyr_redox_3"/>
    <property type="match status" value="1"/>
</dbReference>
<dbReference type="Proteomes" id="UP000298588">
    <property type="component" value="Chromosome"/>
</dbReference>
<dbReference type="Gene3D" id="3.50.50.60">
    <property type="entry name" value="FAD/NAD(P)-binding domain"/>
    <property type="match status" value="1"/>
</dbReference>
<proteinExistence type="predicted"/>
<accession>A0A4D7QJU3</accession>
<dbReference type="EMBL" id="CP039865">
    <property type="protein sequence ID" value="QCK85979.1"/>
    <property type="molecule type" value="Genomic_DNA"/>
</dbReference>
<dbReference type="GO" id="GO:0004497">
    <property type="term" value="F:monooxygenase activity"/>
    <property type="evidence" value="ECO:0007669"/>
    <property type="project" value="TreeGrafter"/>
</dbReference>
<organism evidence="2 3">
    <name type="scientific">Phreatobacter aquaticus</name>
    <dbReference type="NCBI Taxonomy" id="2570229"/>
    <lineage>
        <taxon>Bacteria</taxon>
        <taxon>Pseudomonadati</taxon>
        <taxon>Pseudomonadota</taxon>
        <taxon>Alphaproteobacteria</taxon>
        <taxon>Hyphomicrobiales</taxon>
        <taxon>Phreatobacteraceae</taxon>
        <taxon>Phreatobacter</taxon>
    </lineage>
</organism>